<gene>
    <name evidence="2" type="ORF">PENTCL1PPCAC_773</name>
</gene>
<evidence type="ECO:0000256" key="1">
    <source>
        <dbReference type="SAM" id="MobiDB-lite"/>
    </source>
</evidence>
<protein>
    <submittedName>
        <fullName evidence="2">Uncharacterized protein</fullName>
    </submittedName>
</protein>
<keyword evidence="3" id="KW-1185">Reference proteome</keyword>
<comment type="caution">
    <text evidence="2">The sequence shown here is derived from an EMBL/GenBank/DDBJ whole genome shotgun (WGS) entry which is preliminary data.</text>
</comment>
<evidence type="ECO:0000313" key="3">
    <source>
        <dbReference type="Proteomes" id="UP001432027"/>
    </source>
</evidence>
<feature type="non-terminal residue" evidence="2">
    <location>
        <position position="1"/>
    </location>
</feature>
<feature type="compositionally biased region" description="Acidic residues" evidence="1">
    <location>
        <begin position="147"/>
        <end position="157"/>
    </location>
</feature>
<organism evidence="2 3">
    <name type="scientific">Pristionchus entomophagus</name>
    <dbReference type="NCBI Taxonomy" id="358040"/>
    <lineage>
        <taxon>Eukaryota</taxon>
        <taxon>Metazoa</taxon>
        <taxon>Ecdysozoa</taxon>
        <taxon>Nematoda</taxon>
        <taxon>Chromadorea</taxon>
        <taxon>Rhabditida</taxon>
        <taxon>Rhabditina</taxon>
        <taxon>Diplogasteromorpha</taxon>
        <taxon>Diplogasteroidea</taxon>
        <taxon>Neodiplogasteridae</taxon>
        <taxon>Pristionchus</taxon>
    </lineage>
</organism>
<feature type="non-terminal residue" evidence="2">
    <location>
        <position position="250"/>
    </location>
</feature>
<sequence length="250" mass="28714">WISSHSVVHLQPVFASFMIRSFLLFPHLSQTFVFGTFSDDEIVEHQEDEEYHRIHHLTERVQIPCISMVFSALQQQNHRLVSTVLECFFRLLFNCSALVFEGNHRERLHHREKNEDGGEAEPVVDRLDVGDFRECLLGRAVLRTESEENSEGDEDTALNEFLRQPDTDPREDHTHRSGDVRRCDMKSDIAIQLEVRLNAGIIAGLPLPIALMSGGCCELQLGHLQIRVESDGVRRPREPLEFHVVLRDAD</sequence>
<accession>A0AAV5SD47</accession>
<feature type="region of interest" description="Disordered" evidence="1">
    <location>
        <begin position="145"/>
        <end position="178"/>
    </location>
</feature>
<reference evidence="2" key="1">
    <citation type="submission" date="2023-10" db="EMBL/GenBank/DDBJ databases">
        <title>Genome assembly of Pristionchus species.</title>
        <authorList>
            <person name="Yoshida K."/>
            <person name="Sommer R.J."/>
        </authorList>
    </citation>
    <scope>NUCLEOTIDE SEQUENCE</scope>
    <source>
        <strain evidence="2">RS0144</strain>
    </source>
</reference>
<feature type="compositionally biased region" description="Basic and acidic residues" evidence="1">
    <location>
        <begin position="163"/>
        <end position="178"/>
    </location>
</feature>
<dbReference type="AlphaFoldDB" id="A0AAV5SD47"/>
<evidence type="ECO:0000313" key="2">
    <source>
        <dbReference type="EMBL" id="GMS78598.1"/>
    </source>
</evidence>
<proteinExistence type="predicted"/>
<name>A0AAV5SD47_9BILA</name>
<dbReference type="EMBL" id="BTSX01000001">
    <property type="protein sequence ID" value="GMS78598.1"/>
    <property type="molecule type" value="Genomic_DNA"/>
</dbReference>
<dbReference type="Proteomes" id="UP001432027">
    <property type="component" value="Unassembled WGS sequence"/>
</dbReference>